<name>A0A5P8P131_9BACT</name>
<dbReference type="AlphaFoldDB" id="A0A5P8P131"/>
<dbReference type="KEGG" id="sulg:FJR48_06685"/>
<dbReference type="GO" id="GO:0005524">
    <property type="term" value="F:ATP binding"/>
    <property type="evidence" value="ECO:0007669"/>
    <property type="project" value="UniProtKB-KW"/>
</dbReference>
<evidence type="ECO:0000256" key="2">
    <source>
        <dbReference type="ARBA" id="ARBA00022741"/>
    </source>
</evidence>
<dbReference type="CDD" id="cd03221">
    <property type="entry name" value="ABCF_EF-3"/>
    <property type="match status" value="1"/>
</dbReference>
<dbReference type="EMBL" id="CP043617">
    <property type="protein sequence ID" value="QFR49428.1"/>
    <property type="molecule type" value="Genomic_DNA"/>
</dbReference>
<reference evidence="6 7" key="1">
    <citation type="submission" date="2019-09" db="EMBL/GenBank/DDBJ databases">
        <title>Sulfurimonas gotlandica sp. nov., a chemoautotrophic and psychrotolerant epsilonproteobacterium isolated from a pelagic redoxcline, and an emended description of the genus Sulfurimonas.</title>
        <authorList>
            <person name="Wang S."/>
            <person name="Jiang L."/>
            <person name="Shao S."/>
        </authorList>
    </citation>
    <scope>NUCLEOTIDE SEQUENCE [LARGE SCALE GENOMIC DNA]</scope>
    <source>
        <strain evidence="6 7">GYSZ_1</strain>
    </source>
</reference>
<dbReference type="InterPro" id="IPR003593">
    <property type="entry name" value="AAA+_ATPase"/>
</dbReference>
<keyword evidence="7" id="KW-1185">Reference proteome</keyword>
<sequence length="493" mass="56432">MQSLQLNNIYFKYPTSSEYIFQGLSLELYRGWNALVGANGAGKTTLLKLITKELTPESGTITNNFVTSYAQQSTENLPENAEEFFHSYESNTFRLKDMLDIQDEWLYRWDSLSHGERKRVQIAVALFSEPDVLIVDEPTNHLDIQTKEKLFKALESYDGIGILVSHDRELLDLLCTKTFVLKHGKLTKIKSNFSTAIKELESIKNFQKEQKTKHSKELKKIDKQIQNAKESVSRSKSRLSLKNVDKKDSDAKAKVYLAKITSKNKYEGQAVKTAISKKEYLLKDEISIEKEYEKGIFFENEIDKRAFPFVIEKTTETINGFTFNIPRLVIEKGDKIWIQGDNGSGKTTFIEYFLSTLKEDDYLFIPQEISEDESEKIFKEIKELSSEKQGGIFTTITRLSSDPKALLQSKTPSPGEIRKLLIAKDLENNPPLIILDEPTNHMDIDSIMSIEKALAEFQGAVLFISHDLAFCKNLANKTWRAKRDEKDILISLS</sequence>
<dbReference type="PROSITE" id="PS00211">
    <property type="entry name" value="ABC_TRANSPORTER_1"/>
    <property type="match status" value="1"/>
</dbReference>
<dbReference type="InterPro" id="IPR050611">
    <property type="entry name" value="ABCF"/>
</dbReference>
<evidence type="ECO:0000256" key="3">
    <source>
        <dbReference type="ARBA" id="ARBA00022840"/>
    </source>
</evidence>
<gene>
    <name evidence="6" type="ORF">FJR48_06685</name>
</gene>
<dbReference type="PANTHER" id="PTHR19211:SF14">
    <property type="entry name" value="ATP-BINDING CASSETTE SUB-FAMILY F MEMBER 1"/>
    <property type="match status" value="1"/>
</dbReference>
<dbReference type="Gene3D" id="3.40.50.300">
    <property type="entry name" value="P-loop containing nucleotide triphosphate hydrolases"/>
    <property type="match status" value="2"/>
</dbReference>
<feature type="domain" description="ABC transporter" evidence="5">
    <location>
        <begin position="4"/>
        <end position="208"/>
    </location>
</feature>
<evidence type="ECO:0000259" key="5">
    <source>
        <dbReference type="PROSITE" id="PS50893"/>
    </source>
</evidence>
<dbReference type="Pfam" id="PF00005">
    <property type="entry name" value="ABC_tran"/>
    <property type="match status" value="2"/>
</dbReference>
<organism evidence="6 7">
    <name type="scientific">Sulfurimonas lithotrophica</name>
    <dbReference type="NCBI Taxonomy" id="2590022"/>
    <lineage>
        <taxon>Bacteria</taxon>
        <taxon>Pseudomonadati</taxon>
        <taxon>Campylobacterota</taxon>
        <taxon>Epsilonproteobacteria</taxon>
        <taxon>Campylobacterales</taxon>
        <taxon>Sulfurimonadaceae</taxon>
        <taxon>Sulfurimonas</taxon>
    </lineage>
</organism>
<accession>A0A5P8P131</accession>
<dbReference type="PROSITE" id="PS50893">
    <property type="entry name" value="ABC_TRANSPORTER_2"/>
    <property type="match status" value="1"/>
</dbReference>
<evidence type="ECO:0000313" key="6">
    <source>
        <dbReference type="EMBL" id="QFR49428.1"/>
    </source>
</evidence>
<keyword evidence="2" id="KW-0547">Nucleotide-binding</keyword>
<dbReference type="OrthoDB" id="9762369at2"/>
<protein>
    <submittedName>
        <fullName evidence="6">ABC-F family ATP-binding cassette domain-containing protein</fullName>
    </submittedName>
</protein>
<dbReference type="Proteomes" id="UP000326944">
    <property type="component" value="Chromosome"/>
</dbReference>
<dbReference type="SUPFAM" id="SSF52540">
    <property type="entry name" value="P-loop containing nucleoside triphosphate hydrolases"/>
    <property type="match status" value="2"/>
</dbReference>
<keyword evidence="3 6" id="KW-0067">ATP-binding</keyword>
<dbReference type="SMART" id="SM00382">
    <property type="entry name" value="AAA"/>
    <property type="match status" value="2"/>
</dbReference>
<dbReference type="InterPro" id="IPR017871">
    <property type="entry name" value="ABC_transporter-like_CS"/>
</dbReference>
<dbReference type="InterPro" id="IPR027417">
    <property type="entry name" value="P-loop_NTPase"/>
</dbReference>
<dbReference type="InterPro" id="IPR003439">
    <property type="entry name" value="ABC_transporter-like_ATP-bd"/>
</dbReference>
<dbReference type="RefSeq" id="WP_152307371.1">
    <property type="nucleotide sequence ID" value="NZ_CP043617.1"/>
</dbReference>
<evidence type="ECO:0000256" key="1">
    <source>
        <dbReference type="ARBA" id="ARBA00022737"/>
    </source>
</evidence>
<keyword evidence="4" id="KW-0175">Coiled coil</keyword>
<keyword evidence="1" id="KW-0677">Repeat</keyword>
<dbReference type="GO" id="GO:0016887">
    <property type="term" value="F:ATP hydrolysis activity"/>
    <property type="evidence" value="ECO:0007669"/>
    <property type="project" value="InterPro"/>
</dbReference>
<evidence type="ECO:0000256" key="4">
    <source>
        <dbReference type="SAM" id="Coils"/>
    </source>
</evidence>
<evidence type="ECO:0000313" key="7">
    <source>
        <dbReference type="Proteomes" id="UP000326944"/>
    </source>
</evidence>
<feature type="coiled-coil region" evidence="4">
    <location>
        <begin position="197"/>
        <end position="238"/>
    </location>
</feature>
<dbReference type="PANTHER" id="PTHR19211">
    <property type="entry name" value="ATP-BINDING TRANSPORT PROTEIN-RELATED"/>
    <property type="match status" value="1"/>
</dbReference>
<proteinExistence type="predicted"/>